<dbReference type="NCBIfam" id="TIGR00043">
    <property type="entry name" value="rRNA maturation RNase YbeY"/>
    <property type="match status" value="1"/>
</dbReference>
<dbReference type="InterPro" id="IPR023091">
    <property type="entry name" value="MetalPrtase_cat_dom_sf_prd"/>
</dbReference>
<evidence type="ECO:0000313" key="9">
    <source>
        <dbReference type="Proteomes" id="UP000034176"/>
    </source>
</evidence>
<evidence type="ECO:0000256" key="3">
    <source>
        <dbReference type="ARBA" id="ARBA00022722"/>
    </source>
</evidence>
<organism evidence="8 9">
    <name type="scientific">Candidatus Gottesmanbacteria bacterium GW2011_GWA1_34_13</name>
    <dbReference type="NCBI Taxonomy" id="1618434"/>
    <lineage>
        <taxon>Bacteria</taxon>
        <taxon>Candidatus Gottesmaniibacteriota</taxon>
    </lineage>
</organism>
<protein>
    <submittedName>
        <fullName evidence="8">Putative rRNA maturation factor</fullName>
    </submittedName>
</protein>
<evidence type="ECO:0000256" key="2">
    <source>
        <dbReference type="ARBA" id="ARBA00010875"/>
    </source>
</evidence>
<name>A0A0G0AR09_9BACT</name>
<evidence type="ECO:0000256" key="7">
    <source>
        <dbReference type="ARBA" id="ARBA00022833"/>
    </source>
</evidence>
<keyword evidence="7" id="KW-0862">Zinc</keyword>
<proteinExistence type="inferred from homology"/>
<dbReference type="GO" id="GO:0046872">
    <property type="term" value="F:metal ion binding"/>
    <property type="evidence" value="ECO:0007669"/>
    <property type="project" value="UniProtKB-KW"/>
</dbReference>
<evidence type="ECO:0000256" key="6">
    <source>
        <dbReference type="ARBA" id="ARBA00022801"/>
    </source>
</evidence>
<dbReference type="Pfam" id="PF02130">
    <property type="entry name" value="YbeY"/>
    <property type="match status" value="1"/>
</dbReference>
<keyword evidence="6" id="KW-0378">Hydrolase</keyword>
<comment type="caution">
    <text evidence="8">The sequence shown here is derived from an EMBL/GenBank/DDBJ whole genome shotgun (WGS) entry which is preliminary data.</text>
</comment>
<dbReference type="PANTHER" id="PTHR46986">
    <property type="entry name" value="ENDORIBONUCLEASE YBEY, CHLOROPLASTIC"/>
    <property type="match status" value="1"/>
</dbReference>
<evidence type="ECO:0000256" key="4">
    <source>
        <dbReference type="ARBA" id="ARBA00022723"/>
    </source>
</evidence>
<dbReference type="EMBL" id="LBPN01000008">
    <property type="protein sequence ID" value="KKP59299.1"/>
    <property type="molecule type" value="Genomic_DNA"/>
</dbReference>
<comment type="cofactor">
    <cofactor evidence="1">
        <name>Zn(2+)</name>
        <dbReference type="ChEBI" id="CHEBI:29105"/>
    </cofactor>
</comment>
<keyword evidence="5" id="KW-0255">Endonuclease</keyword>
<keyword evidence="4" id="KW-0479">Metal-binding</keyword>
<dbReference type="SUPFAM" id="SSF55486">
    <property type="entry name" value="Metalloproteases ('zincins'), catalytic domain"/>
    <property type="match status" value="1"/>
</dbReference>
<dbReference type="GO" id="GO:0004222">
    <property type="term" value="F:metalloendopeptidase activity"/>
    <property type="evidence" value="ECO:0007669"/>
    <property type="project" value="InterPro"/>
</dbReference>
<evidence type="ECO:0000313" key="8">
    <source>
        <dbReference type="EMBL" id="KKP59299.1"/>
    </source>
</evidence>
<accession>A0A0G0AR09</accession>
<reference evidence="8 9" key="1">
    <citation type="journal article" date="2015" name="Nature">
        <title>rRNA introns, odd ribosomes, and small enigmatic genomes across a large radiation of phyla.</title>
        <authorList>
            <person name="Brown C.T."/>
            <person name="Hug L.A."/>
            <person name="Thomas B.C."/>
            <person name="Sharon I."/>
            <person name="Castelle C.J."/>
            <person name="Singh A."/>
            <person name="Wilkins M.J."/>
            <person name="Williams K.H."/>
            <person name="Banfield J.F."/>
        </authorList>
    </citation>
    <scope>NUCLEOTIDE SEQUENCE [LARGE SCALE GENOMIC DNA]</scope>
</reference>
<dbReference type="GO" id="GO:0006364">
    <property type="term" value="P:rRNA processing"/>
    <property type="evidence" value="ECO:0007669"/>
    <property type="project" value="InterPro"/>
</dbReference>
<dbReference type="Gene3D" id="3.40.390.30">
    <property type="entry name" value="Metalloproteases ('zincins'), catalytic domain"/>
    <property type="match status" value="1"/>
</dbReference>
<dbReference type="STRING" id="1618434.UR52_C0008G0009"/>
<dbReference type="AlphaFoldDB" id="A0A0G0AR09"/>
<gene>
    <name evidence="8" type="ORF">UR52_C0008G0009</name>
</gene>
<dbReference type="PANTHER" id="PTHR46986:SF1">
    <property type="entry name" value="ENDORIBONUCLEASE YBEY, CHLOROPLASTIC"/>
    <property type="match status" value="1"/>
</dbReference>
<dbReference type="GO" id="GO:0004519">
    <property type="term" value="F:endonuclease activity"/>
    <property type="evidence" value="ECO:0007669"/>
    <property type="project" value="UniProtKB-KW"/>
</dbReference>
<dbReference type="InterPro" id="IPR002036">
    <property type="entry name" value="YbeY"/>
</dbReference>
<sequence>MINVLIYKESRFPADRERISKFVKQYLENKIKMDAEVCVSIVGDRKMRHLNSQYRHHEDTTDVLSFPLTDPQISSQLDIQSGFSPDKSAPDKYLRLGDIVISYPQAVMEAAQGNLMVDTKIEELIAHGLDHLMGIHHE</sequence>
<keyword evidence="3" id="KW-0540">Nuclease</keyword>
<dbReference type="Proteomes" id="UP000034176">
    <property type="component" value="Unassembled WGS sequence"/>
</dbReference>
<comment type="similarity">
    <text evidence="2">Belongs to the endoribonuclease YbeY family.</text>
</comment>
<evidence type="ECO:0000256" key="1">
    <source>
        <dbReference type="ARBA" id="ARBA00001947"/>
    </source>
</evidence>
<evidence type="ECO:0000256" key="5">
    <source>
        <dbReference type="ARBA" id="ARBA00022759"/>
    </source>
</evidence>